<keyword evidence="7" id="KW-1185">Reference proteome</keyword>
<keyword evidence="3" id="KW-0804">Transcription</keyword>
<evidence type="ECO:0000256" key="2">
    <source>
        <dbReference type="ARBA" id="ARBA00023125"/>
    </source>
</evidence>
<evidence type="ECO:0000256" key="3">
    <source>
        <dbReference type="ARBA" id="ARBA00023163"/>
    </source>
</evidence>
<reference evidence="7" key="1">
    <citation type="submission" date="2015-07" db="EMBL/GenBank/DDBJ databases">
        <authorList>
            <person name="Urmite Genomes"/>
        </authorList>
    </citation>
    <scope>NUCLEOTIDE SEQUENCE [LARGE SCALE GENOMIC DNA]</scope>
    <source>
        <strain evidence="7">type strain: ATCC 49404</strain>
    </source>
</reference>
<dbReference type="PANTHER" id="PTHR30055">
    <property type="entry name" value="HTH-TYPE TRANSCRIPTIONAL REGULATOR RUTR"/>
    <property type="match status" value="1"/>
</dbReference>
<keyword evidence="2 4" id="KW-0238">DNA-binding</keyword>
<dbReference type="GO" id="GO:0003700">
    <property type="term" value="F:DNA-binding transcription factor activity"/>
    <property type="evidence" value="ECO:0007669"/>
    <property type="project" value="TreeGrafter"/>
</dbReference>
<dbReference type="PANTHER" id="PTHR30055:SF234">
    <property type="entry name" value="HTH-TYPE TRANSCRIPTIONAL REGULATOR BETI"/>
    <property type="match status" value="1"/>
</dbReference>
<dbReference type="RefSeq" id="WP_090509380.1">
    <property type="nucleotide sequence ID" value="NZ_CWKH01000001.1"/>
</dbReference>
<accession>A0A0H5RIT8</accession>
<dbReference type="SUPFAM" id="SSF48498">
    <property type="entry name" value="Tetracyclin repressor-like, C-terminal domain"/>
    <property type="match status" value="1"/>
</dbReference>
<dbReference type="InterPro" id="IPR001647">
    <property type="entry name" value="HTH_TetR"/>
</dbReference>
<dbReference type="STRING" id="146018.BN2156_00255"/>
<protein>
    <submittedName>
        <fullName evidence="6">TetR family transcriptional regulator</fullName>
    </submittedName>
</protein>
<feature type="DNA-binding region" description="H-T-H motif" evidence="4">
    <location>
        <begin position="32"/>
        <end position="51"/>
    </location>
</feature>
<gene>
    <name evidence="6" type="ORF">BN2156_00255</name>
</gene>
<evidence type="ECO:0000313" key="6">
    <source>
        <dbReference type="EMBL" id="CRZ13422.1"/>
    </source>
</evidence>
<dbReference type="AlphaFoldDB" id="A0A0H5RIT8"/>
<sequence length="188" mass="20177">MSTGELSGTQARTRAAIIEAAAAVLADDRTATLPDIAKAAGVGRTTVHRYFPDRESLINATIVDSVRVVSDAVAAAAPEDGCAIEAMRRVINAMISVGNRLLFLFDDPNVLRGLPPEAIPDNAYLTSLIERGQADGVFDPESSTQWLEHALYGLVMWACQDSKDGLMPQHAAAPAVIRTFERGVRCRD</sequence>
<evidence type="ECO:0000256" key="4">
    <source>
        <dbReference type="PROSITE-ProRule" id="PRU00335"/>
    </source>
</evidence>
<dbReference type="Proteomes" id="UP000199147">
    <property type="component" value="Unassembled WGS sequence"/>
</dbReference>
<dbReference type="GO" id="GO:0000976">
    <property type="term" value="F:transcription cis-regulatory region binding"/>
    <property type="evidence" value="ECO:0007669"/>
    <property type="project" value="TreeGrafter"/>
</dbReference>
<organism evidence="6 7">
    <name type="scientific">Mycolicibacterium neworleansense</name>
    <dbReference type="NCBI Taxonomy" id="146018"/>
    <lineage>
        <taxon>Bacteria</taxon>
        <taxon>Bacillati</taxon>
        <taxon>Actinomycetota</taxon>
        <taxon>Actinomycetes</taxon>
        <taxon>Mycobacteriales</taxon>
        <taxon>Mycobacteriaceae</taxon>
        <taxon>Mycolicibacterium</taxon>
    </lineage>
</organism>
<proteinExistence type="predicted"/>
<dbReference type="InterPro" id="IPR050109">
    <property type="entry name" value="HTH-type_TetR-like_transc_reg"/>
</dbReference>
<evidence type="ECO:0000259" key="5">
    <source>
        <dbReference type="PROSITE" id="PS50977"/>
    </source>
</evidence>
<dbReference type="Gene3D" id="1.10.357.10">
    <property type="entry name" value="Tetracycline Repressor, domain 2"/>
    <property type="match status" value="1"/>
</dbReference>
<dbReference type="InterPro" id="IPR036271">
    <property type="entry name" value="Tet_transcr_reg_TetR-rel_C_sf"/>
</dbReference>
<dbReference type="SUPFAM" id="SSF46689">
    <property type="entry name" value="Homeodomain-like"/>
    <property type="match status" value="1"/>
</dbReference>
<dbReference type="OrthoDB" id="3869819at2"/>
<evidence type="ECO:0000313" key="7">
    <source>
        <dbReference type="Proteomes" id="UP000199147"/>
    </source>
</evidence>
<feature type="domain" description="HTH tetR-type" evidence="5">
    <location>
        <begin position="11"/>
        <end position="69"/>
    </location>
</feature>
<evidence type="ECO:0000256" key="1">
    <source>
        <dbReference type="ARBA" id="ARBA00023015"/>
    </source>
</evidence>
<dbReference type="Pfam" id="PF00440">
    <property type="entry name" value="TetR_N"/>
    <property type="match status" value="1"/>
</dbReference>
<name>A0A0H5RIT8_9MYCO</name>
<keyword evidence="1" id="KW-0805">Transcription regulation</keyword>
<dbReference type="InterPro" id="IPR009057">
    <property type="entry name" value="Homeodomain-like_sf"/>
</dbReference>
<dbReference type="PROSITE" id="PS50977">
    <property type="entry name" value="HTH_TETR_2"/>
    <property type="match status" value="1"/>
</dbReference>
<dbReference type="EMBL" id="CWKH01000001">
    <property type="protein sequence ID" value="CRZ13422.1"/>
    <property type="molecule type" value="Genomic_DNA"/>
</dbReference>